<comment type="subcellular location">
    <subcellularLocation>
        <location evidence="1">Chromosome</location>
    </subcellularLocation>
    <subcellularLocation>
        <location evidence="2">Cytoplasm</location>
    </subcellularLocation>
</comment>
<evidence type="ECO:0000256" key="5">
    <source>
        <dbReference type="ARBA" id="ARBA00022454"/>
    </source>
</evidence>
<feature type="region of interest" description="Disordered" evidence="11">
    <location>
        <begin position="630"/>
        <end position="738"/>
    </location>
</feature>
<comment type="caution">
    <text evidence="12">The sequence shown here is derived from an EMBL/GenBank/DDBJ whole genome shotgun (WGS) entry which is preliminary data.</text>
</comment>
<reference evidence="12" key="1">
    <citation type="journal article" date="2020" name="bioRxiv">
        <title>Comparative genomics of Chlamydomonas.</title>
        <authorList>
            <person name="Craig R.J."/>
            <person name="Hasan A.R."/>
            <person name="Ness R.W."/>
            <person name="Keightley P.D."/>
        </authorList>
    </citation>
    <scope>NUCLEOTIDE SEQUENCE</scope>
    <source>
        <strain evidence="12">SAG 7.73</strain>
    </source>
</reference>
<dbReference type="GO" id="GO:0003682">
    <property type="term" value="F:chromatin binding"/>
    <property type="evidence" value="ECO:0007669"/>
    <property type="project" value="TreeGrafter"/>
</dbReference>
<keyword evidence="10" id="KW-0131">Cell cycle</keyword>
<protein>
    <recommendedName>
        <fullName evidence="4">Condensin complex subunit 2</fullName>
    </recommendedName>
</protein>
<feature type="compositionally biased region" description="Gly residues" evidence="11">
    <location>
        <begin position="667"/>
        <end position="705"/>
    </location>
</feature>
<feature type="compositionally biased region" description="Acidic residues" evidence="11">
    <location>
        <begin position="448"/>
        <end position="457"/>
    </location>
</feature>
<evidence type="ECO:0000256" key="4">
    <source>
        <dbReference type="ARBA" id="ARBA00016065"/>
    </source>
</evidence>
<feature type="compositionally biased region" description="Basic and acidic residues" evidence="11">
    <location>
        <begin position="630"/>
        <end position="646"/>
    </location>
</feature>
<evidence type="ECO:0000256" key="2">
    <source>
        <dbReference type="ARBA" id="ARBA00004496"/>
    </source>
</evidence>
<evidence type="ECO:0000313" key="12">
    <source>
        <dbReference type="EMBL" id="KAG2443417.1"/>
    </source>
</evidence>
<sequence length="893" mass="90779">MADMEVDTADVAHDQERRRRAVEKLNKRLHVGGNAPAAERPELTVTQAAKILTEATEALQGNKKINAHNAFDIQTADALVTLVFKDQRDANSLVSHGQGLDTAMRVWGYRIDNMYNQAYQVLGAKKGAKADEDEDDAEGGDQQGRAKADGEEEEGAEGAEGGEEGEGKRAKKKPGSTDPQSTLMTNNDLRMRVKEATFDADPFFINTSRMIDENSPQGLLLHNLPALKNFNIVFDASAKPSELLAYKTEQGANTACTVDLTGLASVLAGLAAAAQRPLHPGLDKLYALLQSQAHLPGVATAAAVDPAGLLARAKAENAQSNVRGHRRAAAAAVLQQVEDAMDMDVDMDGGGGGDDGDDAMMDAVEEMEDADGAEGGGGMGDGDGDGHGAGERRRQSQRPSQSQRSAAWGDAAGDDDGGYGGDGGGGSGGTYDNDGYESPGYGGGADGGGDDGGDDGGDFMSALETQNEQGGGSDDESALLSLLSGRGGGGGSQAAGGTTSSAGGAASSQRSSWWKSSAARKTATAANAAGRRPRVKKEKPEVVSIDFSVWADPAAEVEVPQAELRDVSYKTKRKERPLPPRAAPLQPELLMQFASTAVNPDQLAGPGAGAGATGAATCADAWAAVLLAAKQRDKERERQRRAEQQHRQQQQGGNGGLDGAPAQSFAGGEGGGGGLDGGGGDEYGSGGDGGGYDDGFDHGGGGDAYGGDEDDEDDGADGGGFGFGPPGGGGGAAGAGQPTWEQLLEPPRRAQRLAVKFDRSAGVADVASLKRNLEQSLKHLADASATQQQQQPRGAGAAGGALTFQKVLDQVGALATSAAAAAAAPAAAGVTPGRPQRGAGGAAGGGLGSLAGVSTHLAFICLLHLANEKSLALGNGGDMDTLHITSLGELLGR</sequence>
<dbReference type="InterPro" id="IPR022816">
    <property type="entry name" value="Condensin_barren_su2"/>
</dbReference>
<keyword evidence="6" id="KW-0963">Cytoplasm</keyword>
<organism evidence="12 13">
    <name type="scientific">Chlamydomonas incerta</name>
    <dbReference type="NCBI Taxonomy" id="51695"/>
    <lineage>
        <taxon>Eukaryota</taxon>
        <taxon>Viridiplantae</taxon>
        <taxon>Chlorophyta</taxon>
        <taxon>core chlorophytes</taxon>
        <taxon>Chlorophyceae</taxon>
        <taxon>CS clade</taxon>
        <taxon>Chlamydomonadales</taxon>
        <taxon>Chlamydomonadaceae</taxon>
        <taxon>Chlamydomonas</taxon>
    </lineage>
</organism>
<comment type="similarity">
    <text evidence="3">Belongs to the CND2 (condensin subunit 2) family.</text>
</comment>
<accession>A0A835TGN8</accession>
<evidence type="ECO:0000256" key="11">
    <source>
        <dbReference type="SAM" id="MobiDB-lite"/>
    </source>
</evidence>
<evidence type="ECO:0000256" key="1">
    <source>
        <dbReference type="ARBA" id="ARBA00004286"/>
    </source>
</evidence>
<dbReference type="AlphaFoldDB" id="A0A835TGN8"/>
<keyword evidence="13" id="KW-1185">Reference proteome</keyword>
<feature type="compositionally biased region" description="Acidic residues" evidence="11">
    <location>
        <begin position="150"/>
        <end position="164"/>
    </location>
</feature>
<feature type="compositionally biased region" description="Gly residues" evidence="11">
    <location>
        <begin position="717"/>
        <end position="734"/>
    </location>
</feature>
<keyword evidence="8" id="KW-0498">Mitosis</keyword>
<dbReference type="GO" id="GO:0007076">
    <property type="term" value="P:mitotic chromosome condensation"/>
    <property type="evidence" value="ECO:0007669"/>
    <property type="project" value="InterPro"/>
</dbReference>
<dbReference type="GO" id="GO:0000796">
    <property type="term" value="C:condensin complex"/>
    <property type="evidence" value="ECO:0007669"/>
    <property type="project" value="InterPro"/>
</dbReference>
<evidence type="ECO:0000256" key="7">
    <source>
        <dbReference type="ARBA" id="ARBA00022618"/>
    </source>
</evidence>
<feature type="compositionally biased region" description="Low complexity" evidence="11">
    <location>
        <begin position="495"/>
        <end position="530"/>
    </location>
</feature>
<dbReference type="GO" id="GO:0051301">
    <property type="term" value="P:cell division"/>
    <property type="evidence" value="ECO:0007669"/>
    <property type="project" value="UniProtKB-KW"/>
</dbReference>
<feature type="compositionally biased region" description="Low complexity" evidence="11">
    <location>
        <begin position="397"/>
        <end position="411"/>
    </location>
</feature>
<evidence type="ECO:0000256" key="8">
    <source>
        <dbReference type="ARBA" id="ARBA00022776"/>
    </source>
</evidence>
<keyword evidence="9" id="KW-0226">DNA condensation</keyword>
<evidence type="ECO:0000256" key="3">
    <source>
        <dbReference type="ARBA" id="ARBA00009471"/>
    </source>
</evidence>
<evidence type="ECO:0000256" key="10">
    <source>
        <dbReference type="ARBA" id="ARBA00023306"/>
    </source>
</evidence>
<dbReference type="EMBL" id="JAEHOC010000003">
    <property type="protein sequence ID" value="KAG2443417.1"/>
    <property type="molecule type" value="Genomic_DNA"/>
</dbReference>
<keyword evidence="5" id="KW-0158">Chromosome</keyword>
<feature type="region of interest" description="Disordered" evidence="11">
    <location>
        <begin position="126"/>
        <end position="188"/>
    </location>
</feature>
<feature type="compositionally biased region" description="Gly residues" evidence="11">
    <location>
        <begin position="485"/>
        <end position="494"/>
    </location>
</feature>
<dbReference type="Pfam" id="PF05786">
    <property type="entry name" value="Cnd2"/>
    <property type="match status" value="2"/>
</dbReference>
<dbReference type="Proteomes" id="UP000650467">
    <property type="component" value="Unassembled WGS sequence"/>
</dbReference>
<feature type="compositionally biased region" description="Acidic residues" evidence="11">
    <location>
        <begin position="706"/>
        <end position="716"/>
    </location>
</feature>
<gene>
    <name evidence="12" type="ORF">HXX76_001775</name>
</gene>
<feature type="compositionally biased region" description="Basic and acidic residues" evidence="11">
    <location>
        <begin position="384"/>
        <end position="394"/>
    </location>
</feature>
<feature type="compositionally biased region" description="Gly residues" evidence="11">
    <location>
        <begin position="418"/>
        <end position="429"/>
    </location>
</feature>
<dbReference type="OrthoDB" id="362021at2759"/>
<evidence type="ECO:0000256" key="6">
    <source>
        <dbReference type="ARBA" id="ARBA00022490"/>
    </source>
</evidence>
<keyword evidence="7" id="KW-0132">Cell division</keyword>
<evidence type="ECO:0000256" key="9">
    <source>
        <dbReference type="ARBA" id="ARBA00023067"/>
    </source>
</evidence>
<evidence type="ECO:0000313" key="13">
    <source>
        <dbReference type="Proteomes" id="UP000650467"/>
    </source>
</evidence>
<dbReference type="PANTHER" id="PTHR13108">
    <property type="entry name" value="CONDENSIN COMPLEX SUBUNIT 2"/>
    <property type="match status" value="1"/>
</dbReference>
<proteinExistence type="inferred from homology"/>
<feature type="region of interest" description="Disordered" evidence="11">
    <location>
        <begin position="370"/>
        <end position="539"/>
    </location>
</feature>
<name>A0A835TGN8_CHLIN</name>
<dbReference type="GO" id="GO:0005737">
    <property type="term" value="C:cytoplasm"/>
    <property type="evidence" value="ECO:0007669"/>
    <property type="project" value="UniProtKB-SubCell"/>
</dbReference>
<dbReference type="PANTHER" id="PTHR13108:SF9">
    <property type="entry name" value="CONDENSIN COMPLEX SUBUNIT 2"/>
    <property type="match status" value="1"/>
</dbReference>
<feature type="compositionally biased region" description="Polar residues" evidence="11">
    <location>
        <begin position="177"/>
        <end position="188"/>
    </location>
</feature>